<keyword evidence="4" id="KW-1185">Reference proteome</keyword>
<dbReference type="EMBL" id="JBAHYK010001913">
    <property type="protein sequence ID" value="KAL0566390.1"/>
    <property type="molecule type" value="Genomic_DNA"/>
</dbReference>
<dbReference type="Proteomes" id="UP001465976">
    <property type="component" value="Unassembled WGS sequence"/>
</dbReference>
<gene>
    <name evidence="3" type="ORF">V5O48_015626</name>
</gene>
<accession>A0ABR3EU19</accession>
<evidence type="ECO:0000313" key="3">
    <source>
        <dbReference type="EMBL" id="KAL0566390.1"/>
    </source>
</evidence>
<name>A0ABR3EU19_9AGAR</name>
<protein>
    <recommendedName>
        <fullName evidence="5">Transmembrane protein</fullName>
    </recommendedName>
</protein>
<feature type="region of interest" description="Disordered" evidence="1">
    <location>
        <begin position="218"/>
        <end position="278"/>
    </location>
</feature>
<evidence type="ECO:0000256" key="2">
    <source>
        <dbReference type="SAM" id="Phobius"/>
    </source>
</evidence>
<evidence type="ECO:0000256" key="1">
    <source>
        <dbReference type="SAM" id="MobiDB-lite"/>
    </source>
</evidence>
<organism evidence="3 4">
    <name type="scientific">Marasmius crinis-equi</name>
    <dbReference type="NCBI Taxonomy" id="585013"/>
    <lineage>
        <taxon>Eukaryota</taxon>
        <taxon>Fungi</taxon>
        <taxon>Dikarya</taxon>
        <taxon>Basidiomycota</taxon>
        <taxon>Agaricomycotina</taxon>
        <taxon>Agaricomycetes</taxon>
        <taxon>Agaricomycetidae</taxon>
        <taxon>Agaricales</taxon>
        <taxon>Marasmiineae</taxon>
        <taxon>Marasmiaceae</taxon>
        <taxon>Marasmius</taxon>
    </lineage>
</organism>
<evidence type="ECO:0008006" key="5">
    <source>
        <dbReference type="Google" id="ProtNLM"/>
    </source>
</evidence>
<proteinExistence type="predicted"/>
<feature type="compositionally biased region" description="Pro residues" evidence="1">
    <location>
        <begin position="267"/>
        <end position="278"/>
    </location>
</feature>
<keyword evidence="2" id="KW-1133">Transmembrane helix</keyword>
<feature type="compositionally biased region" description="Polar residues" evidence="1">
    <location>
        <begin position="227"/>
        <end position="237"/>
    </location>
</feature>
<keyword evidence="2" id="KW-0472">Membrane</keyword>
<keyword evidence="2" id="KW-0812">Transmembrane</keyword>
<evidence type="ECO:0000313" key="4">
    <source>
        <dbReference type="Proteomes" id="UP001465976"/>
    </source>
</evidence>
<feature type="compositionally biased region" description="Low complexity" evidence="1">
    <location>
        <begin position="238"/>
        <end position="265"/>
    </location>
</feature>
<feature type="transmembrane region" description="Helical" evidence="2">
    <location>
        <begin position="151"/>
        <end position="175"/>
    </location>
</feature>
<dbReference type="Gene3D" id="2.60.120.260">
    <property type="entry name" value="Galactose-binding domain-like"/>
    <property type="match status" value="1"/>
</dbReference>
<comment type="caution">
    <text evidence="3">The sequence shown here is derived from an EMBL/GenBank/DDBJ whole genome shotgun (WGS) entry which is preliminary data.</text>
</comment>
<reference evidence="3 4" key="1">
    <citation type="submission" date="2024-02" db="EMBL/GenBank/DDBJ databases">
        <title>A draft genome for the cacao thread blight pathogen Marasmius crinis-equi.</title>
        <authorList>
            <person name="Cohen S.P."/>
            <person name="Baruah I.K."/>
            <person name="Amoako-Attah I."/>
            <person name="Bukari Y."/>
            <person name="Meinhardt L.W."/>
            <person name="Bailey B.A."/>
        </authorList>
    </citation>
    <scope>NUCLEOTIDE SEQUENCE [LARGE SCALE GENOMIC DNA]</scope>
    <source>
        <strain evidence="3 4">GH-76</strain>
    </source>
</reference>
<sequence length="278" mass="30016">MQRLDDTDPRIHYAPSSAWGTFGSAPEYLQTTHITATSGGQMVFQFRGTKVEVYGTITSNAARIRNIAYFSVDDGDPQQWSASIQSQAMYNQKLYSSPDLPDGNHTLVMTNTVDNGETIIDYLEYMASTSTPSSSPSSLASTSTPGASLSVGAVAGISIAATLVVISVLLCLLWWCFVRRKRRCVHCGHHEAQAVQKNHGQPSIHTITPNTFLMTTQTTPMPPSLMTAASTPISSSKTRPSFQPRSSTTPSTSRSATPLSRSTTPGPHSPPPYFEDPV</sequence>